<dbReference type="CDD" id="cd01347">
    <property type="entry name" value="ligand_gated_channel"/>
    <property type="match status" value="1"/>
</dbReference>
<evidence type="ECO:0000256" key="7">
    <source>
        <dbReference type="ARBA" id="ARBA00023077"/>
    </source>
</evidence>
<evidence type="ECO:0000313" key="17">
    <source>
        <dbReference type="Proteomes" id="UP000007472"/>
    </source>
</evidence>
<keyword evidence="5 11" id="KW-0812">Transmembrane</keyword>
<dbReference type="InterPro" id="IPR010948">
    <property type="entry name" value="TonB_lacto/transferrin_rcpt"/>
</dbReference>
<evidence type="ECO:0000259" key="14">
    <source>
        <dbReference type="Pfam" id="PF00593"/>
    </source>
</evidence>
<feature type="domain" description="TonB-dependent receptor plug" evidence="15">
    <location>
        <begin position="60"/>
        <end position="167"/>
    </location>
</feature>
<evidence type="ECO:0000256" key="12">
    <source>
        <dbReference type="RuleBase" id="RU003357"/>
    </source>
</evidence>
<dbReference type="PANTHER" id="PTHR30069:SF54">
    <property type="entry name" value="TRANSFERRIN-BINDING PROTEIN A"/>
    <property type="match status" value="1"/>
</dbReference>
<comment type="subcellular location">
    <subcellularLocation>
        <location evidence="1 11">Cell outer membrane</location>
        <topology evidence="1 11">Multi-pass membrane protein</topology>
    </subcellularLocation>
</comment>
<protein>
    <submittedName>
        <fullName evidence="16">Outer membrane receptor for lactoferrin or transferrin, TonB-dependent protein A</fullName>
    </submittedName>
</protein>
<feature type="signal peptide" evidence="13">
    <location>
        <begin position="1"/>
        <end position="24"/>
    </location>
</feature>
<evidence type="ECO:0000313" key="16">
    <source>
        <dbReference type="EMBL" id="ADU91013.1"/>
    </source>
</evidence>
<dbReference type="NCBIfam" id="TIGR01786">
    <property type="entry name" value="TonB-hemlactrns"/>
    <property type="match status" value="1"/>
</dbReference>
<evidence type="ECO:0000259" key="15">
    <source>
        <dbReference type="Pfam" id="PF07715"/>
    </source>
</evidence>
<dbReference type="InterPro" id="IPR037066">
    <property type="entry name" value="Plug_dom_sf"/>
</dbReference>
<dbReference type="KEGG" id="teq:TEQUI_0057"/>
<dbReference type="InterPro" id="IPR010949">
    <property type="entry name" value="TonB_Hb/transfer/lactofer_rcpt"/>
</dbReference>
<dbReference type="NCBIfam" id="TIGR01776">
    <property type="entry name" value="TonB-tbp-lbp"/>
    <property type="match status" value="1"/>
</dbReference>
<dbReference type="InterPro" id="IPR039426">
    <property type="entry name" value="TonB-dep_rcpt-like"/>
</dbReference>
<evidence type="ECO:0000256" key="2">
    <source>
        <dbReference type="ARBA" id="ARBA00009810"/>
    </source>
</evidence>
<dbReference type="GO" id="GO:0009279">
    <property type="term" value="C:cell outer membrane"/>
    <property type="evidence" value="ECO:0007669"/>
    <property type="project" value="UniProtKB-SubCell"/>
</dbReference>
<evidence type="ECO:0000256" key="8">
    <source>
        <dbReference type="ARBA" id="ARBA00023136"/>
    </source>
</evidence>
<dbReference type="Proteomes" id="UP000007472">
    <property type="component" value="Chromosome"/>
</dbReference>
<sequence>MSRYLNPIAISLVASIFFSQTAFGQNKDNSANLETIEVVGTKTVTKKDNEVTGLGKVVKSYESLSKEQVLGIRDLARYDPGISIVEQGRGASSGFSIRGVDKNRVAVIVDGIPQIQSYNNKANMHTYNAQIHGSGSINEIEFENVSAVTVSKGASSAEFGSGSLGGAVSFKTKDASDVIKPGKNWGLQTKSSYGSKNKQLLNSVALAGKFKGFEGLAIFTNRRGKETEPHKAIYDMEHNFTRIRSYTDLYDFSSPIPNTESKYGWLKVDGSDDVFHAYKLSLNKPPFTLPNRDMTPEEIAQYYNSWDEKLRVKSGEYTGPGRVVPDPMEYKTNSLLLKLGFNINSQNYVGAIYEKTKQNYDTRDMTYRSYWSNHDGIKYGSAVNVTKGIPVPGLGPLSALAYGDSEGATSFNWAKSRFFDEHHEKKRLGFEYKFYNPEAFINNVNFSYNTQDIELDTLRHDHNCSQYPNIDKNCRPNSSKPFSSYFSERNVYKEKHNIFLLDLAKQFEIAKTKHDARITTGFDKSESVLEIKDLYREYFMVDWKYADEKKSYQGTKEDPIIYKMTNPRFISDHFCRYDGSFGENDCRPRRIEGRNIFIGLRDSIKFNKYLDLSFGARWDYHNYKSSDSFVSAGKFKNFTWDTGIEIRPLDWLAFTYRVSRGFKVPTFQEMFGYRVTGLDASSTRYNTAHKLNSEKSFNQEVGLALSSKAGYLEFTYFKDKYRDLISIAKSPKERTYGFYNVQNFNLHGFNVNGWIDLNGLYSKIPEGAYATIAYSYIKADKVFNNPGFIHVGLAALDALQPSRVVFGLGYDHPAGIWGFNVTSTFSNQKNLNELLSQEVAYEGKIIYKTAAQKTTKSWYTVDLSAYYKIKDLVTFRAGVYNLFDYKYLTWEAVRQSADGAINRHTNVNYARYAAPGRNFTLSLEVKY</sequence>
<evidence type="ECO:0000256" key="5">
    <source>
        <dbReference type="ARBA" id="ARBA00022692"/>
    </source>
</evidence>
<dbReference type="SUPFAM" id="SSF56935">
    <property type="entry name" value="Porins"/>
    <property type="match status" value="1"/>
</dbReference>
<name>A0A654KF17_TAYEM</name>
<accession>A0A654KF17</accession>
<dbReference type="GO" id="GO:0015091">
    <property type="term" value="F:ferric iron transmembrane transporter activity"/>
    <property type="evidence" value="ECO:0007669"/>
    <property type="project" value="InterPro"/>
</dbReference>
<dbReference type="PROSITE" id="PS52016">
    <property type="entry name" value="TONB_DEPENDENT_REC_3"/>
    <property type="match status" value="1"/>
</dbReference>
<dbReference type="Gene3D" id="2.40.170.20">
    <property type="entry name" value="TonB-dependent receptor, beta-barrel domain"/>
    <property type="match status" value="1"/>
</dbReference>
<keyword evidence="7 12" id="KW-0798">TonB box</keyword>
<dbReference type="EMBL" id="CP002456">
    <property type="protein sequence ID" value="ADU91013.1"/>
    <property type="molecule type" value="Genomic_DNA"/>
</dbReference>
<feature type="chain" id="PRO_5024956378" evidence="13">
    <location>
        <begin position="25"/>
        <end position="927"/>
    </location>
</feature>
<keyword evidence="9 16" id="KW-0675">Receptor</keyword>
<evidence type="ECO:0000256" key="6">
    <source>
        <dbReference type="ARBA" id="ARBA00022729"/>
    </source>
</evidence>
<dbReference type="Gene3D" id="2.170.130.10">
    <property type="entry name" value="TonB-dependent receptor, plug domain"/>
    <property type="match status" value="1"/>
</dbReference>
<reference evidence="16 17" key="1">
    <citation type="journal article" date="2011" name="J. Bacteriol.">
        <title>Genome sequence of Taylorella equigenitalis MCE9, the causative agent of contagious equine metritis.</title>
        <authorList>
            <person name="Hebert L."/>
            <person name="Moumen B."/>
            <person name="Duquesne F."/>
            <person name="Breuil M.F."/>
            <person name="Laugier C."/>
            <person name="Batto J.M."/>
            <person name="Renault P."/>
            <person name="Petry S."/>
        </authorList>
    </citation>
    <scope>NUCLEOTIDE SEQUENCE [LARGE SCALE GENOMIC DNA]</scope>
    <source>
        <strain evidence="16 17">MCE9</strain>
    </source>
</reference>
<feature type="domain" description="TonB-dependent receptor-like beta-barrel" evidence="14">
    <location>
        <begin position="360"/>
        <end position="882"/>
    </location>
</feature>
<keyword evidence="4 11" id="KW-1134">Transmembrane beta strand</keyword>
<dbReference type="InterPro" id="IPR036942">
    <property type="entry name" value="Beta-barrel_TonB_sf"/>
</dbReference>
<dbReference type="GO" id="GO:0015344">
    <property type="term" value="F:siderophore uptake transmembrane transporter activity"/>
    <property type="evidence" value="ECO:0007669"/>
    <property type="project" value="TreeGrafter"/>
</dbReference>
<dbReference type="Pfam" id="PF07715">
    <property type="entry name" value="Plug"/>
    <property type="match status" value="1"/>
</dbReference>
<keyword evidence="3 11" id="KW-0813">Transport</keyword>
<dbReference type="Pfam" id="PF00593">
    <property type="entry name" value="TonB_dep_Rec_b-barrel"/>
    <property type="match status" value="1"/>
</dbReference>
<dbReference type="GO" id="GO:0044718">
    <property type="term" value="P:siderophore transmembrane transport"/>
    <property type="evidence" value="ECO:0007669"/>
    <property type="project" value="TreeGrafter"/>
</dbReference>
<comment type="similarity">
    <text evidence="2 11 12">Belongs to the TonB-dependent receptor family.</text>
</comment>
<dbReference type="InterPro" id="IPR012910">
    <property type="entry name" value="Plug_dom"/>
</dbReference>
<evidence type="ECO:0000256" key="3">
    <source>
        <dbReference type="ARBA" id="ARBA00022448"/>
    </source>
</evidence>
<dbReference type="AlphaFoldDB" id="A0A654KF17"/>
<gene>
    <name evidence="16" type="ordered locus">TEQUI_0057</name>
</gene>
<keyword evidence="6 13" id="KW-0732">Signal</keyword>
<organism evidence="16 17">
    <name type="scientific">Taylorella equigenitalis (strain MCE9)</name>
    <dbReference type="NCBI Taxonomy" id="937774"/>
    <lineage>
        <taxon>Bacteria</taxon>
        <taxon>Pseudomonadati</taxon>
        <taxon>Pseudomonadota</taxon>
        <taxon>Betaproteobacteria</taxon>
        <taxon>Burkholderiales</taxon>
        <taxon>Alcaligenaceae</taxon>
        <taxon>Taylorella</taxon>
    </lineage>
</organism>
<evidence type="ECO:0000256" key="11">
    <source>
        <dbReference type="PROSITE-ProRule" id="PRU01360"/>
    </source>
</evidence>
<proteinExistence type="inferred from homology"/>
<evidence type="ECO:0000256" key="13">
    <source>
        <dbReference type="SAM" id="SignalP"/>
    </source>
</evidence>
<dbReference type="PANTHER" id="PTHR30069">
    <property type="entry name" value="TONB-DEPENDENT OUTER MEMBRANE RECEPTOR"/>
    <property type="match status" value="1"/>
</dbReference>
<dbReference type="InterPro" id="IPR000531">
    <property type="entry name" value="Beta-barrel_TonB"/>
</dbReference>
<evidence type="ECO:0000256" key="10">
    <source>
        <dbReference type="ARBA" id="ARBA00023237"/>
    </source>
</evidence>
<evidence type="ECO:0000256" key="4">
    <source>
        <dbReference type="ARBA" id="ARBA00022452"/>
    </source>
</evidence>
<evidence type="ECO:0000256" key="1">
    <source>
        <dbReference type="ARBA" id="ARBA00004571"/>
    </source>
</evidence>
<keyword evidence="8 11" id="KW-0472">Membrane</keyword>
<evidence type="ECO:0000256" key="9">
    <source>
        <dbReference type="ARBA" id="ARBA00023170"/>
    </source>
</evidence>
<keyword evidence="10 11" id="KW-0998">Cell outer membrane</keyword>